<dbReference type="GO" id="GO:0005737">
    <property type="term" value="C:cytoplasm"/>
    <property type="evidence" value="ECO:0007669"/>
    <property type="project" value="UniProtKB-SubCell"/>
</dbReference>
<dbReference type="OrthoDB" id="204949at2759"/>
<sequence length="206" mass="22784">MSDNVMVSSGCVVAMRGKDCVAIGTDRRFSGPSYTAGDEFEKIFSISPRLYLGLTGLQTDILTVYHRLANRKNALEVSTNCVVTPKIAAELLSHMLYEHRFAPFYIEPVIAGMDPYTLEPFLCNMDLLGCFDEAPDFVVSGTCVEQLVGMCESLWNPNQTSRELFDAIAQVMVVACSRDAVSGCGARIYIIENEKVTVRLITTRMD</sequence>
<keyword evidence="6" id="KW-1185">Reference proteome</keyword>
<comment type="subunit">
    <text evidence="5">Component of the proteasome complex.</text>
</comment>
<dbReference type="PROSITE" id="PS51476">
    <property type="entry name" value="PROTEASOME_BETA_2"/>
    <property type="match status" value="1"/>
</dbReference>
<dbReference type="PANTHER" id="PTHR32194">
    <property type="entry name" value="METALLOPROTEASE TLDD"/>
    <property type="match status" value="1"/>
</dbReference>
<comment type="similarity">
    <text evidence="5">Belongs to the peptidase T1B family.</text>
</comment>
<evidence type="ECO:0000256" key="1">
    <source>
        <dbReference type="ARBA" id="ARBA00022490"/>
    </source>
</evidence>
<reference evidence="7" key="1">
    <citation type="submission" date="2025-08" db="UniProtKB">
        <authorList>
            <consortium name="RefSeq"/>
        </authorList>
    </citation>
    <scope>IDENTIFICATION</scope>
    <source>
        <strain evidence="7">15085-1641.00</strain>
        <tissue evidence="7">Whole body</tissue>
    </source>
</reference>
<dbReference type="SUPFAM" id="SSF56235">
    <property type="entry name" value="N-terminal nucleophile aminohydrolases (Ntn hydrolases)"/>
    <property type="match status" value="1"/>
</dbReference>
<dbReference type="InterPro" id="IPR016050">
    <property type="entry name" value="Proteasome_bsu_CS"/>
</dbReference>
<dbReference type="InterPro" id="IPR001353">
    <property type="entry name" value="Proteasome_sua/b"/>
</dbReference>
<dbReference type="Proteomes" id="UP000504633">
    <property type="component" value="Unplaced"/>
</dbReference>
<dbReference type="AlphaFoldDB" id="A0A6J1MH67"/>
<organism evidence="6 7">
    <name type="scientific">Drosophila hydei</name>
    <name type="common">Fruit fly</name>
    <dbReference type="NCBI Taxonomy" id="7224"/>
    <lineage>
        <taxon>Eukaryota</taxon>
        <taxon>Metazoa</taxon>
        <taxon>Ecdysozoa</taxon>
        <taxon>Arthropoda</taxon>
        <taxon>Hexapoda</taxon>
        <taxon>Insecta</taxon>
        <taxon>Pterygota</taxon>
        <taxon>Neoptera</taxon>
        <taxon>Endopterygota</taxon>
        <taxon>Diptera</taxon>
        <taxon>Brachycera</taxon>
        <taxon>Muscomorpha</taxon>
        <taxon>Ephydroidea</taxon>
        <taxon>Drosophilidae</taxon>
        <taxon>Drosophila</taxon>
    </lineage>
</organism>
<name>A0A6J1MH67_DROHY</name>
<dbReference type="GO" id="GO:0005839">
    <property type="term" value="C:proteasome core complex"/>
    <property type="evidence" value="ECO:0007669"/>
    <property type="project" value="InterPro"/>
</dbReference>
<dbReference type="OMA" id="AGMDPYT"/>
<protein>
    <recommendedName>
        <fullName evidence="5">Proteasome subunit beta</fullName>
    </recommendedName>
</protein>
<comment type="function">
    <text evidence="5">Component of the proteasome, a multicatalytic proteinase complex which is characterized by its ability to cleave peptides with Arg, Phe, Tyr, Leu, and Glu adjacent to the leaving group at neutral or slightly basic pH. The proteasome has an ATP-dependent proteolytic activity.</text>
</comment>
<keyword evidence="2 5" id="KW-0647">Proteasome</keyword>
<keyword evidence="1 5" id="KW-0963">Cytoplasm</keyword>
<comment type="function">
    <text evidence="3">Non-catalytic component of the proteasome, a multicatalytic proteinase complex which is characterized by its ability to cleave peptides with Arg, Phe, Tyr, Leu, and Glu adjacent to the leaving group at neutral or slightly basic pH. The proteasome has an ATP-dependent proteolytic activity.</text>
</comment>
<dbReference type="GO" id="GO:0051603">
    <property type="term" value="P:proteolysis involved in protein catabolic process"/>
    <property type="evidence" value="ECO:0007669"/>
    <property type="project" value="InterPro"/>
</dbReference>
<evidence type="ECO:0000313" key="6">
    <source>
        <dbReference type="Proteomes" id="UP000504633"/>
    </source>
</evidence>
<dbReference type="GO" id="GO:0005634">
    <property type="term" value="C:nucleus"/>
    <property type="evidence" value="ECO:0007669"/>
    <property type="project" value="UniProtKB-SubCell"/>
</dbReference>
<dbReference type="KEGG" id="dhe:111604803"/>
<dbReference type="PANTHER" id="PTHR32194:SF10">
    <property type="entry name" value="PROTEASOME SUBUNIT BETA TYPE-3"/>
    <property type="match status" value="1"/>
</dbReference>
<proteinExistence type="inferred from homology"/>
<keyword evidence="5" id="KW-0539">Nucleus</keyword>
<comment type="subcellular location">
    <subcellularLocation>
        <location evidence="5">Cytoplasm</location>
    </subcellularLocation>
    <subcellularLocation>
        <location evidence="5">Nucleus</location>
    </subcellularLocation>
</comment>
<dbReference type="RefSeq" id="XP_023178791.1">
    <property type="nucleotide sequence ID" value="XM_023323023.2"/>
</dbReference>
<gene>
    <name evidence="7" type="primary">LOC111604803</name>
</gene>
<evidence type="ECO:0000313" key="7">
    <source>
        <dbReference type="RefSeq" id="XP_023178791.1"/>
    </source>
</evidence>
<dbReference type="Pfam" id="PF00227">
    <property type="entry name" value="Proteasome"/>
    <property type="match status" value="1"/>
</dbReference>
<accession>A0A6J1MH67</accession>
<dbReference type="Gene3D" id="3.60.20.10">
    <property type="entry name" value="Glutamine Phosphoribosylpyrophosphate, subunit 1, domain 1"/>
    <property type="match status" value="1"/>
</dbReference>
<dbReference type="GeneID" id="111604803"/>
<dbReference type="InterPro" id="IPR029055">
    <property type="entry name" value="Ntn_hydrolases_N"/>
</dbReference>
<evidence type="ECO:0000256" key="2">
    <source>
        <dbReference type="ARBA" id="ARBA00022942"/>
    </source>
</evidence>
<evidence type="ECO:0000256" key="3">
    <source>
        <dbReference type="ARBA" id="ARBA00024953"/>
    </source>
</evidence>
<evidence type="ECO:0000256" key="5">
    <source>
        <dbReference type="RuleBase" id="RU004203"/>
    </source>
</evidence>
<dbReference type="InterPro" id="IPR023333">
    <property type="entry name" value="Proteasome_suB-type"/>
</dbReference>
<comment type="subunit">
    <text evidence="4">The 26S proteasome consists of a 20S proteasome core and two 19S regulatory subunits. The 20S proteasome core is composed of 28 subunits that are arranged in four stacked rings, resulting in a barrel-shaped structure. The two end rings are each formed by seven alpha subunits, and the two central rings are each formed by seven beta subunits. The catalytic chamber with the active sites is on the inside of the barrel.</text>
</comment>
<dbReference type="PROSITE" id="PS00854">
    <property type="entry name" value="PROTEASOME_BETA_1"/>
    <property type="match status" value="1"/>
</dbReference>
<evidence type="ECO:0000256" key="4">
    <source>
        <dbReference type="ARBA" id="ARBA00026071"/>
    </source>
</evidence>